<reference evidence="1 2" key="1">
    <citation type="journal article" date="2020" name="Appl. Microbiol. Biotechnol.">
        <title>Targeted gene deletion in Brettanomyces bruxellensis with an expression-free CRISPR-Cas9 system.</title>
        <authorList>
            <person name="Varela C."/>
            <person name="Bartel C."/>
            <person name="Onetto C."/>
            <person name="Borneman A."/>
        </authorList>
    </citation>
    <scope>NUCLEOTIDE SEQUENCE [LARGE SCALE GENOMIC DNA]</scope>
    <source>
        <strain evidence="1 2">AWRI1613</strain>
    </source>
</reference>
<gene>
    <name evidence="1" type="ORF">HII12_003658</name>
</gene>
<protein>
    <submittedName>
        <fullName evidence="1">Uncharacterized protein</fullName>
    </submittedName>
</protein>
<accession>A0A8H6ESV0</accession>
<dbReference type="EMBL" id="JABCYN010000031">
    <property type="protein sequence ID" value="KAF6009084.1"/>
    <property type="molecule type" value="Genomic_DNA"/>
</dbReference>
<organism evidence="1 2">
    <name type="scientific">Dekkera bruxellensis</name>
    <name type="common">Brettanomyces custersii</name>
    <dbReference type="NCBI Taxonomy" id="5007"/>
    <lineage>
        <taxon>Eukaryota</taxon>
        <taxon>Fungi</taxon>
        <taxon>Dikarya</taxon>
        <taxon>Ascomycota</taxon>
        <taxon>Saccharomycotina</taxon>
        <taxon>Pichiomycetes</taxon>
        <taxon>Pichiales</taxon>
        <taxon>Pichiaceae</taxon>
        <taxon>Brettanomyces</taxon>
    </lineage>
</organism>
<dbReference type="AlphaFoldDB" id="A0A8H6ESV0"/>
<sequence>MAAIKENGKRGSMFGNCKTALFRSYILCILNSRMAAKRHDLAGEAVMPLAGKEYDRTMAAGGGNKIFIACKNQQWGARQDLGCFSSVGENGRRKISHQQFGEWINSDRGRHIYIGQRINMNGETKISKSATPDQAVQYLPSILDPF</sequence>
<evidence type="ECO:0000313" key="1">
    <source>
        <dbReference type="EMBL" id="KAF6009084.1"/>
    </source>
</evidence>
<comment type="caution">
    <text evidence="1">The sequence shown here is derived from an EMBL/GenBank/DDBJ whole genome shotgun (WGS) entry which is preliminary data.</text>
</comment>
<name>A0A8H6ESV0_DEKBR</name>
<proteinExistence type="predicted"/>
<dbReference type="Proteomes" id="UP000568158">
    <property type="component" value="Unassembled WGS sequence"/>
</dbReference>
<evidence type="ECO:0000313" key="2">
    <source>
        <dbReference type="Proteomes" id="UP000568158"/>
    </source>
</evidence>